<name>A0A8C5BX07_GADMO</name>
<dbReference type="GeneTree" id="ENSGT00940000169508"/>
<feature type="region of interest" description="Disordered" evidence="1">
    <location>
        <begin position="337"/>
        <end position="361"/>
    </location>
</feature>
<dbReference type="SMR" id="A0A8C5BX07"/>
<evidence type="ECO:0000313" key="3">
    <source>
        <dbReference type="Proteomes" id="UP000694546"/>
    </source>
</evidence>
<feature type="region of interest" description="Disordered" evidence="1">
    <location>
        <begin position="198"/>
        <end position="217"/>
    </location>
</feature>
<dbReference type="GO" id="GO:0006355">
    <property type="term" value="P:regulation of DNA-templated transcription"/>
    <property type="evidence" value="ECO:0007669"/>
    <property type="project" value="InterPro"/>
</dbReference>
<dbReference type="GO" id="GO:0005634">
    <property type="term" value="C:nucleus"/>
    <property type="evidence" value="ECO:0007669"/>
    <property type="project" value="TreeGrafter"/>
</dbReference>
<evidence type="ECO:0000313" key="2">
    <source>
        <dbReference type="Ensembl" id="ENSGMOP00000050136.1"/>
    </source>
</evidence>
<dbReference type="GO" id="GO:0005737">
    <property type="term" value="C:cytoplasm"/>
    <property type="evidence" value="ECO:0007669"/>
    <property type="project" value="TreeGrafter"/>
</dbReference>
<reference evidence="2" key="3">
    <citation type="submission" date="2025-09" db="UniProtKB">
        <authorList>
            <consortium name="Ensembl"/>
        </authorList>
    </citation>
    <scope>IDENTIFICATION</scope>
</reference>
<protein>
    <recommendedName>
        <fullName evidence="4">PGC-1 and ERR-induced regulator in muscle protein 1</fullName>
    </recommendedName>
</protein>
<dbReference type="InterPro" id="IPR043442">
    <property type="entry name" value="Perm1"/>
</dbReference>
<reference evidence="2" key="2">
    <citation type="submission" date="2025-08" db="UniProtKB">
        <authorList>
            <consortium name="Ensembl"/>
        </authorList>
    </citation>
    <scope>IDENTIFICATION</scope>
</reference>
<feature type="compositionally biased region" description="Basic residues" evidence="1">
    <location>
        <begin position="198"/>
        <end position="207"/>
    </location>
</feature>
<evidence type="ECO:0000256" key="1">
    <source>
        <dbReference type="SAM" id="MobiDB-lite"/>
    </source>
</evidence>
<dbReference type="Ensembl" id="ENSGMOT00000060398.1">
    <property type="protein sequence ID" value="ENSGMOP00000050136.1"/>
    <property type="gene ID" value="ENSGMOG00000033315.1"/>
</dbReference>
<keyword evidence="3" id="KW-1185">Reference proteome</keyword>
<dbReference type="PANTHER" id="PTHR47282:SF1">
    <property type="entry name" value="PGC-1 AND ERR-INDUCED REGULATOR IN MUSCLE PROTEIN 1"/>
    <property type="match status" value="1"/>
</dbReference>
<evidence type="ECO:0008006" key="4">
    <source>
        <dbReference type="Google" id="ProtNLM"/>
    </source>
</evidence>
<organism evidence="2 3">
    <name type="scientific">Gadus morhua</name>
    <name type="common">Atlantic cod</name>
    <dbReference type="NCBI Taxonomy" id="8049"/>
    <lineage>
        <taxon>Eukaryota</taxon>
        <taxon>Metazoa</taxon>
        <taxon>Chordata</taxon>
        <taxon>Craniata</taxon>
        <taxon>Vertebrata</taxon>
        <taxon>Euteleostomi</taxon>
        <taxon>Actinopterygii</taxon>
        <taxon>Neopterygii</taxon>
        <taxon>Teleostei</taxon>
        <taxon>Neoteleostei</taxon>
        <taxon>Acanthomorphata</taxon>
        <taxon>Zeiogadaria</taxon>
        <taxon>Gadariae</taxon>
        <taxon>Gadiformes</taxon>
        <taxon>Gadoidei</taxon>
        <taxon>Gadidae</taxon>
        <taxon>Gadus</taxon>
    </lineage>
</organism>
<dbReference type="GO" id="GO:0014850">
    <property type="term" value="P:response to muscle activity"/>
    <property type="evidence" value="ECO:0007669"/>
    <property type="project" value="TreeGrafter"/>
</dbReference>
<dbReference type="PANTHER" id="PTHR47282">
    <property type="entry name" value="PGC-1 AND ERR-INDUCED REGULATOR IN MUSCLE PROTEIN 1"/>
    <property type="match status" value="1"/>
</dbReference>
<proteinExistence type="predicted"/>
<dbReference type="AlphaFoldDB" id="A0A8C5BX07"/>
<dbReference type="Proteomes" id="UP000694546">
    <property type="component" value="Chromosome 1"/>
</dbReference>
<reference evidence="2" key="1">
    <citation type="submission" date="2019-07" db="EMBL/GenBank/DDBJ databases">
        <authorList>
            <consortium name="Wellcome Sanger Institute Data Sharing"/>
        </authorList>
    </citation>
    <scope>NUCLEOTIDE SEQUENCE [LARGE SCALE GENOMIC DNA]</scope>
</reference>
<accession>A0A8C5BX07</accession>
<sequence>MDDLDHSISIVEYEWISFYDECEECCLLLPSKADVDNSSLSDSEESWSQEHSEQCDALQTTAARTGLELVHLALEHGPCFAEFSQVNQKHTDGEGEDQTAVWEEKGSDKGSLHTRLNLVETPQCSEEDRILLSDTVCATTTQEVQPLPRHKADRDMNDRLIQCAHNAEKTLCGKDRSFLITKEKERWFVTVNVSPLRRKRRKKKKASRTFPRDLEQRSRRRKLLLSTPCDLLELSEMENVPHTDDVQFPDETLHVHSAKHVSHDIEYLQDPMPLQSHGCKTEANGECMEAYTEPALACLPVEQSDSLTLENNSADKTVHLTSQPSDSKQVELCSMTTDQPQSPSVCDPTAGSVPDSQETYAESLGPCRPVFAMSAFWDEMEKLTIRDILQLRESGEQPNTGPLWSDTPLVDPSDIADSDYFTNPDDSQPDRSSCDVSVFSDLDEEYCQLLGAGQTAHESGIQKSKSMHNIQTLYSTHKGTPFEPILENGDERSPCIKDPSLQMIPVIMVNNVLVDGTFSTMLSNPDILDEDYRISLPEVLGYFYENKTQDDFGTVSNYDDQSLSSLCDGTTSSRYGSKDGLLSIQASQWREEKPIPIFTCSGHSLRELTFPEADYLIRSTEIHVDPDMESHGLPIWAVPHAPCPGVYPVLSSAAADEALFNNRCWSSWFIRNIRLPDNGLFSTLKQSDMCLLCIAVASWVLRSTDPHAADSWKAALLANVSAISAIQYLRHYVLRRPAKDGQ</sequence>